<dbReference type="AlphaFoldDB" id="D4J3S0"/>
<evidence type="ECO:0000256" key="1">
    <source>
        <dbReference type="ARBA" id="ARBA00004651"/>
    </source>
</evidence>
<dbReference type="GO" id="GO:0005886">
    <property type="term" value="C:plasma membrane"/>
    <property type="evidence" value="ECO:0007669"/>
    <property type="project" value="UniProtKB-SubCell"/>
</dbReference>
<dbReference type="HOGENOM" id="CLU_1764910_0_0_9"/>
<dbReference type="PATRIC" id="fig|717962.3.peg.1"/>
<evidence type="ECO:0000313" key="7">
    <source>
        <dbReference type="EMBL" id="CBK78991.1"/>
    </source>
</evidence>
<dbReference type="InterPro" id="IPR024320">
    <property type="entry name" value="LPG_synthase_C"/>
</dbReference>
<dbReference type="InterPro" id="IPR016181">
    <property type="entry name" value="Acyl_CoA_acyltransferase"/>
</dbReference>
<dbReference type="KEGG" id="cct:CC1_00100"/>
<accession>D4J3S0</accession>
<keyword evidence="3" id="KW-0812">Transmembrane</keyword>
<evidence type="ECO:0000256" key="5">
    <source>
        <dbReference type="ARBA" id="ARBA00023136"/>
    </source>
</evidence>
<reference evidence="7 8" key="2">
    <citation type="submission" date="2010-03" db="EMBL/GenBank/DDBJ databases">
        <authorList>
            <person name="Pajon A."/>
        </authorList>
    </citation>
    <scope>NUCLEOTIDE SEQUENCE [LARGE SCALE GENOMIC DNA]</scope>
    <source>
        <strain evidence="7 8">GD/7</strain>
    </source>
</reference>
<evidence type="ECO:0000256" key="3">
    <source>
        <dbReference type="ARBA" id="ARBA00022692"/>
    </source>
</evidence>
<evidence type="ECO:0000259" key="6">
    <source>
        <dbReference type="Pfam" id="PF09924"/>
    </source>
</evidence>
<keyword evidence="2" id="KW-1003">Cell membrane</keyword>
<dbReference type="RefSeq" id="WP_015512594.1">
    <property type="nucleotide sequence ID" value="NC_021009.1"/>
</dbReference>
<dbReference type="PANTHER" id="PTHR34697:SF2">
    <property type="entry name" value="PHOSPHATIDYLGLYCEROL LYSYLTRANSFERASE"/>
    <property type="match status" value="1"/>
</dbReference>
<keyword evidence="4" id="KW-1133">Transmembrane helix</keyword>
<feature type="domain" description="Phosphatidylglycerol lysyltransferase C-terminal" evidence="6">
    <location>
        <begin position="2"/>
        <end position="138"/>
    </location>
</feature>
<dbReference type="Proteomes" id="UP000008798">
    <property type="component" value="Chromosome"/>
</dbReference>
<protein>
    <submittedName>
        <fullName evidence="7">Uncharacterized conserved protein</fullName>
    </submittedName>
</protein>
<comment type="subcellular location">
    <subcellularLocation>
        <location evidence="1">Cell membrane</location>
        <topology evidence="1">Multi-pass membrane protein</topology>
    </subcellularLocation>
</comment>
<proteinExistence type="predicted"/>
<dbReference type="InterPro" id="IPR051211">
    <property type="entry name" value="PG_lysyltransferase"/>
</dbReference>
<evidence type="ECO:0000256" key="2">
    <source>
        <dbReference type="ARBA" id="ARBA00022475"/>
    </source>
</evidence>
<keyword evidence="5" id="KW-0472">Membrane</keyword>
<sequence length="147" mass="16308">MRMNINHATKAGVTVHEYKVLEKRDPALEAEFDRITNEWLEGKKSGMLQFTMGTVVLENPMDKRYFYAVNADGKMVAFIVFVPFLGKNGYMADVTRHGKDAPGGVMETIIYDAFQIFKEEGVGYGSLGVAPLAGLDSDSKNPSVYDD</sequence>
<reference evidence="7 8" key="1">
    <citation type="submission" date="2010-03" db="EMBL/GenBank/DDBJ databases">
        <title>The genome sequence of Coprococcus catus GD/7.</title>
        <authorList>
            <consortium name="metaHIT consortium -- http://www.metahit.eu/"/>
            <person name="Pajon A."/>
            <person name="Turner K."/>
            <person name="Parkhill J."/>
            <person name="Duncan S."/>
            <person name="Flint H."/>
        </authorList>
    </citation>
    <scope>NUCLEOTIDE SEQUENCE [LARGE SCALE GENOMIC DNA]</scope>
    <source>
        <strain evidence="7 8">GD/7</strain>
    </source>
</reference>
<evidence type="ECO:0000313" key="8">
    <source>
        <dbReference type="Proteomes" id="UP000008798"/>
    </source>
</evidence>
<dbReference type="SUPFAM" id="SSF55729">
    <property type="entry name" value="Acyl-CoA N-acyltransferases (Nat)"/>
    <property type="match status" value="1"/>
</dbReference>
<evidence type="ECO:0000256" key="4">
    <source>
        <dbReference type="ARBA" id="ARBA00022989"/>
    </source>
</evidence>
<dbReference type="GO" id="GO:0055091">
    <property type="term" value="P:phospholipid homeostasis"/>
    <property type="evidence" value="ECO:0007669"/>
    <property type="project" value="TreeGrafter"/>
</dbReference>
<organism evidence="7 8">
    <name type="scientific">Coprococcus catus GD/7</name>
    <dbReference type="NCBI Taxonomy" id="717962"/>
    <lineage>
        <taxon>Bacteria</taxon>
        <taxon>Bacillati</taxon>
        <taxon>Bacillota</taxon>
        <taxon>Clostridia</taxon>
        <taxon>Lachnospirales</taxon>
        <taxon>Lachnospiraceae</taxon>
        <taxon>Coprococcus</taxon>
    </lineage>
</organism>
<dbReference type="PANTHER" id="PTHR34697">
    <property type="entry name" value="PHOSPHATIDYLGLYCEROL LYSYLTRANSFERASE"/>
    <property type="match status" value="1"/>
</dbReference>
<dbReference type="GO" id="GO:0016755">
    <property type="term" value="F:aminoacyltransferase activity"/>
    <property type="evidence" value="ECO:0007669"/>
    <property type="project" value="TreeGrafter"/>
</dbReference>
<dbReference type="STRING" id="717962.CC1_00100"/>
<gene>
    <name evidence="7" type="ORF">CC1_00100</name>
</gene>
<dbReference type="Pfam" id="PF09924">
    <property type="entry name" value="LPG_synthase_C"/>
    <property type="match status" value="1"/>
</dbReference>
<dbReference type="EMBL" id="FP929038">
    <property type="protein sequence ID" value="CBK78991.1"/>
    <property type="molecule type" value="Genomic_DNA"/>
</dbReference>
<name>D4J3S0_9FIRM</name>